<dbReference type="RefSeq" id="XP_018002747.1">
    <property type="nucleotide sequence ID" value="XM_018142138.1"/>
</dbReference>
<dbReference type="Proteomes" id="UP000038010">
    <property type="component" value="Unassembled WGS sequence"/>
</dbReference>
<feature type="compositionally biased region" description="Polar residues" evidence="1">
    <location>
        <begin position="296"/>
        <end position="307"/>
    </location>
</feature>
<reference evidence="2 3" key="1">
    <citation type="submission" date="2015-06" db="EMBL/GenBank/DDBJ databases">
        <title>Draft genome of the ant-associated black yeast Phialophora attae CBS 131958.</title>
        <authorList>
            <person name="Moreno L.F."/>
            <person name="Stielow B.J."/>
            <person name="de Hoog S."/>
            <person name="Vicente V.A."/>
            <person name="Weiss V.A."/>
            <person name="de Vries M."/>
            <person name="Cruz L.M."/>
            <person name="Souza E.M."/>
        </authorList>
    </citation>
    <scope>NUCLEOTIDE SEQUENCE [LARGE SCALE GENOMIC DNA]</scope>
    <source>
        <strain evidence="2 3">CBS 131958</strain>
    </source>
</reference>
<protein>
    <submittedName>
        <fullName evidence="2">Uncharacterized protein</fullName>
    </submittedName>
</protein>
<feature type="region of interest" description="Disordered" evidence="1">
    <location>
        <begin position="296"/>
        <end position="317"/>
    </location>
</feature>
<dbReference type="AlphaFoldDB" id="A0A0N1H7Y5"/>
<comment type="caution">
    <text evidence="2">The sequence shown here is derived from an EMBL/GenBank/DDBJ whole genome shotgun (WGS) entry which is preliminary data.</text>
</comment>
<dbReference type="VEuPathDB" id="FungiDB:AB675_2187"/>
<evidence type="ECO:0000313" key="3">
    <source>
        <dbReference type="Proteomes" id="UP000038010"/>
    </source>
</evidence>
<dbReference type="EMBL" id="LFJN01000006">
    <property type="protein sequence ID" value="KPI42784.1"/>
    <property type="molecule type" value="Genomic_DNA"/>
</dbReference>
<feature type="region of interest" description="Disordered" evidence="1">
    <location>
        <begin position="1"/>
        <end position="44"/>
    </location>
</feature>
<keyword evidence="3" id="KW-1185">Reference proteome</keyword>
<name>A0A0N1H7Y5_9EURO</name>
<gene>
    <name evidence="2" type="ORF">AB675_2187</name>
</gene>
<organism evidence="2 3">
    <name type="scientific">Cyphellophora attinorum</name>
    <dbReference type="NCBI Taxonomy" id="1664694"/>
    <lineage>
        <taxon>Eukaryota</taxon>
        <taxon>Fungi</taxon>
        <taxon>Dikarya</taxon>
        <taxon>Ascomycota</taxon>
        <taxon>Pezizomycotina</taxon>
        <taxon>Eurotiomycetes</taxon>
        <taxon>Chaetothyriomycetidae</taxon>
        <taxon>Chaetothyriales</taxon>
        <taxon>Cyphellophoraceae</taxon>
        <taxon>Cyphellophora</taxon>
    </lineage>
</organism>
<dbReference type="OrthoDB" id="4158853at2759"/>
<evidence type="ECO:0000256" key="1">
    <source>
        <dbReference type="SAM" id="MobiDB-lite"/>
    </source>
</evidence>
<sequence length="317" mass="35010">MTKPPSMSHVEAGNSSFHGHTLLTPPLSPASSEDVPFKPADDDVTSLSMKRRHFVPHSRERRRLNRACASSTELRGSSITYDDMPIAVLHHSKSLSHLASTSGVPMLRSVRISRRGSDHPNIRGRRWTVSSKGLPAKELADKTAAEIRPPVPEPVHQDSPSPAMITLRRASITRQVNRKTSLTFFPPPKFESSTSGLVRAFLRTLTGQEQAAPTFESRRQSIFNIRAPPVLPAEEPVPEQSWKASAKPVFTKVSGMAPELLQPTNTFRASAETRRCSTQYVSGGSVYEVIWDENISDSSRGSTSTQPLRRLITEDAR</sequence>
<dbReference type="GeneID" id="28734018"/>
<accession>A0A0N1H7Y5</accession>
<evidence type="ECO:0000313" key="2">
    <source>
        <dbReference type="EMBL" id="KPI42784.1"/>
    </source>
</evidence>
<proteinExistence type="predicted"/>